<name>A0A8K0SKH2_9HYPO</name>
<proteinExistence type="predicted"/>
<reference evidence="2" key="1">
    <citation type="journal article" date="2021" name="Nat. Commun.">
        <title>Genetic determinants of endophytism in the Arabidopsis root mycobiome.</title>
        <authorList>
            <person name="Mesny F."/>
            <person name="Miyauchi S."/>
            <person name="Thiergart T."/>
            <person name="Pickel B."/>
            <person name="Atanasova L."/>
            <person name="Karlsson M."/>
            <person name="Huettel B."/>
            <person name="Barry K.W."/>
            <person name="Haridas S."/>
            <person name="Chen C."/>
            <person name="Bauer D."/>
            <person name="Andreopoulos W."/>
            <person name="Pangilinan J."/>
            <person name="LaButti K."/>
            <person name="Riley R."/>
            <person name="Lipzen A."/>
            <person name="Clum A."/>
            <person name="Drula E."/>
            <person name="Henrissat B."/>
            <person name="Kohler A."/>
            <person name="Grigoriev I.V."/>
            <person name="Martin F.M."/>
            <person name="Hacquard S."/>
        </authorList>
    </citation>
    <scope>NUCLEOTIDE SEQUENCE</scope>
    <source>
        <strain evidence="2">MPI-CAGE-CH-0235</strain>
    </source>
</reference>
<dbReference type="AlphaFoldDB" id="A0A8K0SKH2"/>
<organism evidence="2 3">
    <name type="scientific">Stachybotrys elegans</name>
    <dbReference type="NCBI Taxonomy" id="80388"/>
    <lineage>
        <taxon>Eukaryota</taxon>
        <taxon>Fungi</taxon>
        <taxon>Dikarya</taxon>
        <taxon>Ascomycota</taxon>
        <taxon>Pezizomycotina</taxon>
        <taxon>Sordariomycetes</taxon>
        <taxon>Hypocreomycetidae</taxon>
        <taxon>Hypocreales</taxon>
        <taxon>Stachybotryaceae</taxon>
        <taxon>Stachybotrys</taxon>
    </lineage>
</organism>
<dbReference type="OrthoDB" id="4330845at2759"/>
<comment type="caution">
    <text evidence="2">The sequence shown here is derived from an EMBL/GenBank/DDBJ whole genome shotgun (WGS) entry which is preliminary data.</text>
</comment>
<evidence type="ECO:0000259" key="1">
    <source>
        <dbReference type="Pfam" id="PF17107"/>
    </source>
</evidence>
<evidence type="ECO:0000313" key="2">
    <source>
        <dbReference type="EMBL" id="KAH7310741.1"/>
    </source>
</evidence>
<dbReference type="Proteomes" id="UP000813444">
    <property type="component" value="Unassembled WGS sequence"/>
</dbReference>
<dbReference type="EMBL" id="JAGPNK010000012">
    <property type="protein sequence ID" value="KAH7310741.1"/>
    <property type="molecule type" value="Genomic_DNA"/>
</dbReference>
<dbReference type="Pfam" id="PF17107">
    <property type="entry name" value="SesA"/>
    <property type="match status" value="1"/>
</dbReference>
<protein>
    <recommendedName>
        <fullName evidence="1">NACHT-NTPase and P-loop NTPases N-terminal domain-containing protein</fullName>
    </recommendedName>
</protein>
<accession>A0A8K0SKH2</accession>
<gene>
    <name evidence="2" type="ORF">B0I35DRAFT_439616</name>
</gene>
<keyword evidence="3" id="KW-1185">Reference proteome</keyword>
<evidence type="ECO:0000313" key="3">
    <source>
        <dbReference type="Proteomes" id="UP000813444"/>
    </source>
</evidence>
<dbReference type="InterPro" id="IPR031352">
    <property type="entry name" value="SesA"/>
</dbReference>
<feature type="domain" description="NACHT-NTPase and P-loop NTPases N-terminal" evidence="1">
    <location>
        <begin position="46"/>
        <end position="161"/>
    </location>
</feature>
<sequence>MCHPLSVSFLASVTRKWVVRLLLTMPDTQVTRSQAVRALSDVSLVLPRIIKNCASIPDASSLPPAFVVVARHLDLVHDTISCIETFVQGTGGPPEGLPDIYTDIKEACSQSCKLIRDLEDLVDAFAGEQSPQWKMKKYQQAVQANGGDMIEEVMRELLGQVLVMAIEPVVEEGRITVLKSAIEELDDVPASLEDAPQPTIYCVNKANGTMLSFSGKGNQNICTGGLQVTGRNDRVTYNFHAKADERVSS</sequence>